<dbReference type="Proteomes" id="UP000193498">
    <property type="component" value="Unassembled WGS sequence"/>
</dbReference>
<dbReference type="EMBL" id="MCFE01000024">
    <property type="protein sequence ID" value="ORY05514.1"/>
    <property type="molecule type" value="Genomic_DNA"/>
</dbReference>
<dbReference type="InParanoid" id="A0A1Y1Z5W4"/>
<keyword evidence="4" id="KW-1185">Reference proteome</keyword>
<evidence type="ECO:0000256" key="2">
    <source>
        <dbReference type="SAM" id="MobiDB-lite"/>
    </source>
</evidence>
<evidence type="ECO:0000313" key="4">
    <source>
        <dbReference type="Proteomes" id="UP000193498"/>
    </source>
</evidence>
<feature type="region of interest" description="Disordered" evidence="2">
    <location>
        <begin position="1"/>
        <end position="47"/>
    </location>
</feature>
<feature type="compositionally biased region" description="Polar residues" evidence="2">
    <location>
        <begin position="18"/>
        <end position="33"/>
    </location>
</feature>
<comment type="caution">
    <text evidence="3">The sequence shown here is derived from an EMBL/GenBank/DDBJ whole genome shotgun (WGS) entry which is preliminary data.</text>
</comment>
<accession>A0A1Y1Z5W4</accession>
<gene>
    <name evidence="3" type="ORF">K493DRAFT_296429</name>
</gene>
<keyword evidence="1" id="KW-0175">Coiled coil</keyword>
<proteinExistence type="predicted"/>
<dbReference type="AlphaFoldDB" id="A0A1Y1Z5W4"/>
<name>A0A1Y1Z5W4_9FUNG</name>
<evidence type="ECO:0000313" key="3">
    <source>
        <dbReference type="EMBL" id="ORY05514.1"/>
    </source>
</evidence>
<feature type="coiled-coil region" evidence="1">
    <location>
        <begin position="66"/>
        <end position="93"/>
    </location>
</feature>
<organism evidence="3 4">
    <name type="scientific">Basidiobolus meristosporus CBS 931.73</name>
    <dbReference type="NCBI Taxonomy" id="1314790"/>
    <lineage>
        <taxon>Eukaryota</taxon>
        <taxon>Fungi</taxon>
        <taxon>Fungi incertae sedis</taxon>
        <taxon>Zoopagomycota</taxon>
        <taxon>Entomophthoromycotina</taxon>
        <taxon>Basidiobolomycetes</taxon>
        <taxon>Basidiobolales</taxon>
        <taxon>Basidiobolaceae</taxon>
        <taxon>Basidiobolus</taxon>
    </lineage>
</organism>
<dbReference type="OrthoDB" id="5559502at2759"/>
<reference evidence="3 4" key="1">
    <citation type="submission" date="2016-07" db="EMBL/GenBank/DDBJ databases">
        <title>Pervasive Adenine N6-methylation of Active Genes in Fungi.</title>
        <authorList>
            <consortium name="DOE Joint Genome Institute"/>
            <person name="Mondo S.J."/>
            <person name="Dannebaum R.O."/>
            <person name="Kuo R.C."/>
            <person name="Labutti K."/>
            <person name="Haridas S."/>
            <person name="Kuo A."/>
            <person name="Salamov A."/>
            <person name="Ahrendt S.R."/>
            <person name="Lipzen A."/>
            <person name="Sullivan W."/>
            <person name="Andreopoulos W.B."/>
            <person name="Clum A."/>
            <person name="Lindquist E."/>
            <person name="Daum C."/>
            <person name="Ramamoorthy G.K."/>
            <person name="Gryganskyi A."/>
            <person name="Culley D."/>
            <person name="Magnuson J.K."/>
            <person name="James T.Y."/>
            <person name="O'Malley M.A."/>
            <person name="Stajich J.E."/>
            <person name="Spatafora J.W."/>
            <person name="Visel A."/>
            <person name="Grigoriev I.V."/>
        </authorList>
    </citation>
    <scope>NUCLEOTIDE SEQUENCE [LARGE SCALE GENOMIC DNA]</scope>
    <source>
        <strain evidence="3 4">CBS 931.73</strain>
    </source>
</reference>
<protein>
    <submittedName>
        <fullName evidence="3">Uncharacterized protein</fullName>
    </submittedName>
</protein>
<evidence type="ECO:0000256" key="1">
    <source>
        <dbReference type="SAM" id="Coils"/>
    </source>
</evidence>
<sequence>MPDLQTTEIHVKPEKSKSPAQSQQLISAPNAGSAQIPEAKHYESPIRGSENLDLTRLVPYDESEIYQKVDQHIRKIQKEFEDLVEEMSGSMNEVFSLLALHLDNQMRGLNEGCAMALEEIRSSERKQGTVGLFGQRFNLTLDMLEEIREQLLSFINMLRTAYSQFFQDD</sequence>